<dbReference type="EnsemblPlants" id="AVESA.00010b.r2.6CG1141820.1">
    <property type="protein sequence ID" value="AVESA.00010b.r2.6CG1141820.1.CDS"/>
    <property type="gene ID" value="AVESA.00010b.r2.6CG1141820"/>
</dbReference>
<protein>
    <submittedName>
        <fullName evidence="1">Uncharacterized protein</fullName>
    </submittedName>
</protein>
<keyword evidence="2" id="KW-1185">Reference proteome</keyword>
<reference evidence="1" key="1">
    <citation type="submission" date="2021-05" db="EMBL/GenBank/DDBJ databases">
        <authorList>
            <person name="Scholz U."/>
            <person name="Mascher M."/>
            <person name="Fiebig A."/>
        </authorList>
    </citation>
    <scope>NUCLEOTIDE SEQUENCE [LARGE SCALE GENOMIC DNA]</scope>
</reference>
<sequence length="407" mass="43167">MDELTNRSRTFAETVVTIVWLVLLGAALKGKSGVTGLDIPEYTLVLAGSTVITGVCPLLACCIFTNQRAVSEVAALLSTAMLLSLACCIATLTVTDEIVLAVAGLSLSCTVLRIISYCRQEENNEPGHEARTKEFHAILDGSHEFLCCTTGIHFLWLGSLSLDGQFSKSHGIQNDLSEAMGTVNIIVCGIGLCTMLIQMAPPLKYSTMVEIAGRLFGFDTFMIFSIGTVLGAAMWKSMVFPGLLLLIVGSVVIIGPLIAVFVLVLHVSCPEEAGGGDQGNNETPKLAPLGLTKLMVTGFLTISISVNSPDASITNWFLVFAAAAILSGLTWRLLTQAQVWKILENNKFVPVSQERIDKTAALASSAKTACFCANTFVAIATILLMVEIFIVKQSTSVAALAPAPAST</sequence>
<proteinExistence type="predicted"/>
<evidence type="ECO:0000313" key="2">
    <source>
        <dbReference type="Proteomes" id="UP001732700"/>
    </source>
</evidence>
<evidence type="ECO:0000313" key="1">
    <source>
        <dbReference type="EnsemblPlants" id="AVESA.00010b.r2.6CG1141820.1.CDS"/>
    </source>
</evidence>
<name>A0ACD5ZEF4_AVESA</name>
<reference evidence="1" key="2">
    <citation type="submission" date="2025-09" db="UniProtKB">
        <authorList>
            <consortium name="EnsemblPlants"/>
        </authorList>
    </citation>
    <scope>IDENTIFICATION</scope>
</reference>
<accession>A0ACD5ZEF4</accession>
<organism evidence="1 2">
    <name type="scientific">Avena sativa</name>
    <name type="common">Oat</name>
    <dbReference type="NCBI Taxonomy" id="4498"/>
    <lineage>
        <taxon>Eukaryota</taxon>
        <taxon>Viridiplantae</taxon>
        <taxon>Streptophyta</taxon>
        <taxon>Embryophyta</taxon>
        <taxon>Tracheophyta</taxon>
        <taxon>Spermatophyta</taxon>
        <taxon>Magnoliopsida</taxon>
        <taxon>Liliopsida</taxon>
        <taxon>Poales</taxon>
        <taxon>Poaceae</taxon>
        <taxon>BOP clade</taxon>
        <taxon>Pooideae</taxon>
        <taxon>Poodae</taxon>
        <taxon>Poeae</taxon>
        <taxon>Poeae Chloroplast Group 1 (Aveneae type)</taxon>
        <taxon>Aveninae</taxon>
        <taxon>Avena</taxon>
    </lineage>
</organism>
<dbReference type="Proteomes" id="UP001732700">
    <property type="component" value="Chromosome 6C"/>
</dbReference>